<feature type="region of interest" description="Disordered" evidence="1">
    <location>
        <begin position="364"/>
        <end position="388"/>
    </location>
</feature>
<organism evidence="2 3">
    <name type="scientific">Humicola insolens</name>
    <name type="common">Soft-rot fungus</name>
    <dbReference type="NCBI Taxonomy" id="85995"/>
    <lineage>
        <taxon>Eukaryota</taxon>
        <taxon>Fungi</taxon>
        <taxon>Dikarya</taxon>
        <taxon>Ascomycota</taxon>
        <taxon>Pezizomycotina</taxon>
        <taxon>Sordariomycetes</taxon>
        <taxon>Sordariomycetidae</taxon>
        <taxon>Sordariales</taxon>
        <taxon>Chaetomiaceae</taxon>
        <taxon>Mycothermus</taxon>
    </lineage>
</organism>
<feature type="region of interest" description="Disordered" evidence="1">
    <location>
        <begin position="1"/>
        <end position="26"/>
    </location>
</feature>
<dbReference type="PANTHER" id="PTHR42085">
    <property type="entry name" value="F-BOX DOMAIN-CONTAINING PROTEIN"/>
    <property type="match status" value="1"/>
</dbReference>
<feature type="compositionally biased region" description="Pro residues" evidence="1">
    <location>
        <begin position="11"/>
        <end position="26"/>
    </location>
</feature>
<name>A0ABR3VE63_HUMIN</name>
<keyword evidence="3" id="KW-1185">Reference proteome</keyword>
<proteinExistence type="predicted"/>
<comment type="caution">
    <text evidence="2">The sequence shown here is derived from an EMBL/GenBank/DDBJ whole genome shotgun (WGS) entry which is preliminary data.</text>
</comment>
<feature type="compositionally biased region" description="Acidic residues" evidence="1">
    <location>
        <begin position="364"/>
        <end position="376"/>
    </location>
</feature>
<reference evidence="2 3" key="1">
    <citation type="journal article" date="2024" name="Commun. Biol.">
        <title>Comparative genomic analysis of thermophilic fungi reveals convergent evolutionary adaptations and gene losses.</title>
        <authorList>
            <person name="Steindorff A.S."/>
            <person name="Aguilar-Pontes M.V."/>
            <person name="Robinson A.J."/>
            <person name="Andreopoulos B."/>
            <person name="LaButti K."/>
            <person name="Kuo A."/>
            <person name="Mondo S."/>
            <person name="Riley R."/>
            <person name="Otillar R."/>
            <person name="Haridas S."/>
            <person name="Lipzen A."/>
            <person name="Grimwood J."/>
            <person name="Schmutz J."/>
            <person name="Clum A."/>
            <person name="Reid I.D."/>
            <person name="Moisan M.C."/>
            <person name="Butler G."/>
            <person name="Nguyen T.T.M."/>
            <person name="Dewar K."/>
            <person name="Conant G."/>
            <person name="Drula E."/>
            <person name="Henrissat B."/>
            <person name="Hansel C."/>
            <person name="Singer S."/>
            <person name="Hutchinson M.I."/>
            <person name="de Vries R.P."/>
            <person name="Natvig D.O."/>
            <person name="Powell A.J."/>
            <person name="Tsang A."/>
            <person name="Grigoriev I.V."/>
        </authorList>
    </citation>
    <scope>NUCLEOTIDE SEQUENCE [LARGE SCALE GENOMIC DNA]</scope>
    <source>
        <strain evidence="2 3">CBS 620.91</strain>
    </source>
</reference>
<dbReference type="EMBL" id="JAZGSY010000131">
    <property type="protein sequence ID" value="KAL1840019.1"/>
    <property type="molecule type" value="Genomic_DNA"/>
</dbReference>
<dbReference type="PANTHER" id="PTHR42085:SF4">
    <property type="entry name" value="F-BOX DOMAIN-CONTAINING PROTEIN"/>
    <property type="match status" value="1"/>
</dbReference>
<evidence type="ECO:0000313" key="3">
    <source>
        <dbReference type="Proteomes" id="UP001583172"/>
    </source>
</evidence>
<feature type="region of interest" description="Disordered" evidence="1">
    <location>
        <begin position="57"/>
        <end position="76"/>
    </location>
</feature>
<accession>A0ABR3VE63</accession>
<gene>
    <name evidence="2" type="ORF">VTJ49DRAFT_936</name>
</gene>
<dbReference type="Proteomes" id="UP001583172">
    <property type="component" value="Unassembled WGS sequence"/>
</dbReference>
<evidence type="ECO:0000313" key="2">
    <source>
        <dbReference type="EMBL" id="KAL1840019.1"/>
    </source>
</evidence>
<dbReference type="InterPro" id="IPR038883">
    <property type="entry name" value="AN11006-like"/>
</dbReference>
<protein>
    <submittedName>
        <fullName evidence="2">Uncharacterized protein</fullName>
    </submittedName>
</protein>
<evidence type="ECO:0000256" key="1">
    <source>
        <dbReference type="SAM" id="MobiDB-lite"/>
    </source>
</evidence>
<feature type="compositionally biased region" description="Basic residues" evidence="1">
    <location>
        <begin position="66"/>
        <end position="75"/>
    </location>
</feature>
<sequence length="539" mass="60748">MTTSPAVAMTDPPPPPPPPLPVSVPIPPTSKPHLLTIPGEIRNQIYSHLLIFSDPIPVFREPPPPPRRKSKKTLKRQPNPISSILLPLLLTSRLISHEASALFYTSNTFSLPRSTAHRAPLQVQHNLLTRRFLDVIGPRNASHLRKLVLPFPADPGLLLTAHWRESAFSATAGFAKRDLARVRGSRRRDGDGGGGGEVNPFEVEGGASVAFVKAVGERCPNLEFVALDTSGDNHWLRLLRPHACAVRAMLEPVDKALRDVFLRLGRVELWVGEGPAGGRKGSEWEGGRERWSWTSVVEVMPGDVGGGGARGFGVWTTGNGVGVAVRAAMNRREWRWVKQVVEEEDEEGEWKGWKCTVARPEVGWVDEEEEEDENEPEAQYQPHNDNMPRYVHHGRDPTYLLYGPPELALQSEMHDCWTRRTLWLRFAAAYVRSPTDARRELREAQEWFAWREWRLDQAGPPPGLWGSASGYEYTRYASRGWTSLYCDSGPGRSFRDVYPARAKKPLARRVKQTMKNAVGNIMWSAMQWYERHLATKEEE</sequence>